<dbReference type="EMBL" id="CP017634">
    <property type="protein sequence ID" value="ATW28416.1"/>
    <property type="molecule type" value="Genomic_DNA"/>
</dbReference>
<dbReference type="AlphaFoldDB" id="A0A3G1L0V8"/>
<dbReference type="KEGG" id="fwa:DCMF_06720"/>
<organism evidence="2 3">
    <name type="scientific">Formimonas warabiya</name>
    <dbReference type="NCBI Taxonomy" id="1761012"/>
    <lineage>
        <taxon>Bacteria</taxon>
        <taxon>Bacillati</taxon>
        <taxon>Bacillota</taxon>
        <taxon>Clostridia</taxon>
        <taxon>Eubacteriales</taxon>
        <taxon>Peptococcaceae</taxon>
        <taxon>Candidatus Formimonas</taxon>
    </lineage>
</organism>
<name>A0A3G1L0V8_FORW1</name>
<evidence type="ECO:0000256" key="1">
    <source>
        <dbReference type="SAM" id="Coils"/>
    </source>
</evidence>
<sequence length="263" mass="30508">MADYEELYKQMAGREKELKDKINAVQKTFKTLSKNMEKGDLKSWTKDLGTMRTLLKEQESLMEEMQEQVDGFGIRAYVESGDFVEQMLACCARLDVDIKGEYPVFEMFPFRVRIDAENLDLYLDRKRVQCLRPLAFVQDVKAGRDKLLKAAFDPQGFVKELAVAYDLMLLKQNQGKSPAAAGGDIYLKSLYTLLTPMRRFRRDYDQQSFAFDLARLYASEVRATEDGRQFQFGPSRNINKSIRILDQDGREQYLATIRFFEEG</sequence>
<reference evidence="2 3" key="1">
    <citation type="submission" date="2016-10" db="EMBL/GenBank/DDBJ databases">
        <title>Complete Genome Sequence of Peptococcaceae strain DCMF.</title>
        <authorList>
            <person name="Edwards R.J."/>
            <person name="Holland S.I."/>
            <person name="Deshpande N.P."/>
            <person name="Wong Y.K."/>
            <person name="Ertan H."/>
            <person name="Manefield M."/>
            <person name="Russell T.L."/>
            <person name="Lee M.J."/>
        </authorList>
    </citation>
    <scope>NUCLEOTIDE SEQUENCE [LARGE SCALE GENOMIC DNA]</scope>
    <source>
        <strain evidence="2 3">DCMF</strain>
    </source>
</reference>
<keyword evidence="3" id="KW-1185">Reference proteome</keyword>
<dbReference type="Proteomes" id="UP000323521">
    <property type="component" value="Chromosome"/>
</dbReference>
<evidence type="ECO:0000313" key="2">
    <source>
        <dbReference type="EMBL" id="ATW28416.1"/>
    </source>
</evidence>
<evidence type="ECO:0000313" key="3">
    <source>
        <dbReference type="Proteomes" id="UP000323521"/>
    </source>
</evidence>
<proteinExistence type="predicted"/>
<feature type="coiled-coil region" evidence="1">
    <location>
        <begin position="1"/>
        <end position="68"/>
    </location>
</feature>
<gene>
    <name evidence="2" type="ORF">DCMF_06720</name>
</gene>
<accession>A0A3G1L0V8</accession>
<protein>
    <submittedName>
        <fullName evidence="2">Uncharacterized protein</fullName>
    </submittedName>
</protein>
<dbReference type="OrthoDB" id="2034203at2"/>
<keyword evidence="1" id="KW-0175">Coiled coil</keyword>